<evidence type="ECO:0000256" key="1">
    <source>
        <dbReference type="ARBA" id="ARBA00010923"/>
    </source>
</evidence>
<proteinExistence type="inferred from homology"/>
<evidence type="ECO:0000256" key="3">
    <source>
        <dbReference type="ARBA" id="ARBA00023125"/>
    </source>
</evidence>
<accession>A0AAJ1AGA0</accession>
<sequence length="274" mass="30171">MTVLRFWNNEVLNETEAVLEQIYRTVTERVSPSPQTPLPAGEGLCGLPKEIVDLFPDSFEESELGEIPKGWEVRGLDEIARFLNGLALQKCPPTGNRSLPVIKIAQLRAGNVHGADRASADLNPEYVVDDGDVLFSWSGSLECVMWAGGKGALNQHLFKVTSTEFPKWFYYLWIHEHLPAFQHIAAGKATTMGHIQRHHLSDAKVVVPPHRVLDASNKALAPIVAQMSRRCVESRILAALRDALLPKLISGELRVRDAKHFATSALGEASGVQA</sequence>
<dbReference type="SUPFAM" id="SSF116734">
    <property type="entry name" value="DNA methylase specificity domain"/>
    <property type="match status" value="1"/>
</dbReference>
<evidence type="ECO:0000256" key="2">
    <source>
        <dbReference type="ARBA" id="ARBA00022747"/>
    </source>
</evidence>
<dbReference type="GO" id="GO:0003677">
    <property type="term" value="F:DNA binding"/>
    <property type="evidence" value="ECO:0007669"/>
    <property type="project" value="UniProtKB-KW"/>
</dbReference>
<comment type="similarity">
    <text evidence="1">Belongs to the type-I restriction system S methylase family.</text>
</comment>
<dbReference type="PANTHER" id="PTHR30408">
    <property type="entry name" value="TYPE-1 RESTRICTION ENZYME ECOKI SPECIFICITY PROTEIN"/>
    <property type="match status" value="1"/>
</dbReference>
<keyword evidence="2" id="KW-0680">Restriction system</keyword>
<organism evidence="6 7">
    <name type="scientific">Candidatus Methylomirabilis tolerans</name>
    <dbReference type="NCBI Taxonomy" id="3123416"/>
    <lineage>
        <taxon>Bacteria</taxon>
        <taxon>Candidatus Methylomirabilota</taxon>
        <taxon>Candidatus Methylomirabilia</taxon>
        <taxon>Candidatus Methylomirabilales</taxon>
        <taxon>Candidatus Methylomirabilaceae</taxon>
        <taxon>Candidatus Methylomirabilis</taxon>
    </lineage>
</organism>
<feature type="domain" description="Type I restriction modification DNA specificity" evidence="4">
    <location>
        <begin position="68"/>
        <end position="209"/>
    </location>
</feature>
<evidence type="ECO:0000259" key="4">
    <source>
        <dbReference type="Pfam" id="PF01420"/>
    </source>
</evidence>
<dbReference type="Pfam" id="PF04480">
    <property type="entry name" value="DUF559"/>
    <property type="match status" value="1"/>
</dbReference>
<dbReference type="Gene3D" id="3.90.220.20">
    <property type="entry name" value="DNA methylase specificity domains"/>
    <property type="match status" value="1"/>
</dbReference>
<keyword evidence="6" id="KW-0540">Nuclease</keyword>
<dbReference type="AlphaFoldDB" id="A0AAJ1AGA0"/>
<comment type="caution">
    <text evidence="6">The sequence shown here is derived from an EMBL/GenBank/DDBJ whole genome shotgun (WGS) entry which is preliminary data.</text>
</comment>
<keyword evidence="6" id="KW-0378">Hydrolase</keyword>
<dbReference type="PANTHER" id="PTHR30408:SF12">
    <property type="entry name" value="TYPE I RESTRICTION ENZYME MJAVIII SPECIFICITY SUBUNIT"/>
    <property type="match status" value="1"/>
</dbReference>
<dbReference type="InterPro" id="IPR000055">
    <property type="entry name" value="Restrct_endonuc_typeI_TRD"/>
</dbReference>
<evidence type="ECO:0000313" key="6">
    <source>
        <dbReference type="EMBL" id="MBZ0159155.1"/>
    </source>
</evidence>
<dbReference type="EMBL" id="JAIOIU010000034">
    <property type="protein sequence ID" value="MBZ0159155.1"/>
    <property type="molecule type" value="Genomic_DNA"/>
</dbReference>
<dbReference type="Pfam" id="PF01420">
    <property type="entry name" value="Methylase_S"/>
    <property type="match status" value="1"/>
</dbReference>
<reference evidence="6 7" key="1">
    <citation type="journal article" date="2021" name="bioRxiv">
        <title>Unraveling nitrogen, sulfur and carbon metabolic pathways and microbial community transcriptional responses to substrate deprivation and toxicity stresses in a bioreactor mimicking anoxic brackish coastal sediment conditions.</title>
        <authorList>
            <person name="Martins P.D."/>
            <person name="Echeveste M.J."/>
            <person name="Arshad A."/>
            <person name="Kurth J."/>
            <person name="Ouboter H."/>
            <person name="Jetten M.S.M."/>
            <person name="Welte C.U."/>
        </authorList>
    </citation>
    <scope>NUCLEOTIDE SEQUENCE [LARGE SCALE GENOMIC DNA]</scope>
    <source>
        <strain evidence="6">MAG_38</strain>
    </source>
</reference>
<keyword evidence="6" id="KW-0255">Endonuclease</keyword>
<name>A0AAJ1AGA0_9BACT</name>
<dbReference type="GO" id="GO:0004519">
    <property type="term" value="F:endonuclease activity"/>
    <property type="evidence" value="ECO:0007669"/>
    <property type="project" value="UniProtKB-KW"/>
</dbReference>
<gene>
    <name evidence="6" type="ORF">K8G79_03265</name>
</gene>
<evidence type="ECO:0000313" key="7">
    <source>
        <dbReference type="Proteomes" id="UP001197609"/>
    </source>
</evidence>
<dbReference type="GO" id="GO:0016787">
    <property type="term" value="F:hydrolase activity"/>
    <property type="evidence" value="ECO:0007669"/>
    <property type="project" value="UniProtKB-KW"/>
</dbReference>
<dbReference type="GO" id="GO:0009307">
    <property type="term" value="P:DNA restriction-modification system"/>
    <property type="evidence" value="ECO:0007669"/>
    <property type="project" value="UniProtKB-KW"/>
</dbReference>
<keyword evidence="3" id="KW-0238">DNA-binding</keyword>
<dbReference type="EC" id="3.1.21.-" evidence="6"/>
<dbReference type="InterPro" id="IPR044946">
    <property type="entry name" value="Restrct_endonuc_typeI_TRD_sf"/>
</dbReference>
<protein>
    <submittedName>
        <fullName evidence="6">Restriction endonuclease subunit S</fullName>
        <ecNumber evidence="6">3.1.21.-</ecNumber>
    </submittedName>
</protein>
<feature type="domain" description="DUF559" evidence="5">
    <location>
        <begin position="2"/>
        <end position="26"/>
    </location>
</feature>
<dbReference type="InterPro" id="IPR052021">
    <property type="entry name" value="Type-I_RS_S_subunit"/>
</dbReference>
<dbReference type="InterPro" id="IPR007569">
    <property type="entry name" value="DUF559"/>
</dbReference>
<dbReference type="Proteomes" id="UP001197609">
    <property type="component" value="Unassembled WGS sequence"/>
</dbReference>
<evidence type="ECO:0000259" key="5">
    <source>
        <dbReference type="Pfam" id="PF04480"/>
    </source>
</evidence>